<dbReference type="InterPro" id="IPR050763">
    <property type="entry name" value="ABC_transporter_ATP-binding"/>
</dbReference>
<gene>
    <name evidence="9" type="ORF">NPD5_1441</name>
</gene>
<feature type="domain" description="ABC transporter" evidence="8">
    <location>
        <begin position="5"/>
        <end position="231"/>
    </location>
</feature>
<dbReference type="Proteomes" id="UP000182204">
    <property type="component" value="Chromosome"/>
</dbReference>
<name>A0A1L3NEG4_CLOSG</name>
<evidence type="ECO:0000256" key="3">
    <source>
        <dbReference type="ARBA" id="ARBA00022475"/>
    </source>
</evidence>
<keyword evidence="4" id="KW-0547">Nucleotide-binding</keyword>
<evidence type="ECO:0000256" key="4">
    <source>
        <dbReference type="ARBA" id="ARBA00022741"/>
    </source>
</evidence>
<dbReference type="GO" id="GO:0016887">
    <property type="term" value="F:ATP hydrolysis activity"/>
    <property type="evidence" value="ECO:0007669"/>
    <property type="project" value="InterPro"/>
</dbReference>
<keyword evidence="5" id="KW-0067">ATP-binding</keyword>
<evidence type="ECO:0000259" key="8">
    <source>
        <dbReference type="PROSITE" id="PS50893"/>
    </source>
</evidence>
<protein>
    <submittedName>
        <fullName evidence="9">ABC transporter family protein</fullName>
    </submittedName>
</protein>
<dbReference type="PANTHER" id="PTHR42711:SF13">
    <property type="entry name" value="ABC TRANSPORTER, ATP-BINDING PROTEIN"/>
    <property type="match status" value="1"/>
</dbReference>
<dbReference type="InterPro" id="IPR027417">
    <property type="entry name" value="P-loop_NTPase"/>
</dbReference>
<evidence type="ECO:0000256" key="2">
    <source>
        <dbReference type="ARBA" id="ARBA00022448"/>
    </source>
</evidence>
<evidence type="ECO:0000256" key="1">
    <source>
        <dbReference type="ARBA" id="ARBA00004236"/>
    </source>
</evidence>
<evidence type="ECO:0000256" key="7">
    <source>
        <dbReference type="ARBA" id="ARBA00023136"/>
    </source>
</evidence>
<dbReference type="FunFam" id="3.40.50.300:FF:000589">
    <property type="entry name" value="ABC transporter, ATP-binding subunit"/>
    <property type="match status" value="1"/>
</dbReference>
<dbReference type="SUPFAM" id="SSF52540">
    <property type="entry name" value="P-loop containing nucleoside triphosphate hydrolases"/>
    <property type="match status" value="1"/>
</dbReference>
<dbReference type="EMBL" id="CP013243">
    <property type="protein sequence ID" value="APH14507.1"/>
    <property type="molecule type" value="Genomic_DNA"/>
</dbReference>
<dbReference type="GO" id="GO:0005886">
    <property type="term" value="C:plasma membrane"/>
    <property type="evidence" value="ECO:0007669"/>
    <property type="project" value="UniProtKB-SubCell"/>
</dbReference>
<evidence type="ECO:0000313" key="10">
    <source>
        <dbReference type="Proteomes" id="UP000182204"/>
    </source>
</evidence>
<keyword evidence="3" id="KW-1003">Cell membrane</keyword>
<dbReference type="CDD" id="cd03230">
    <property type="entry name" value="ABC_DR_subfamily_A"/>
    <property type="match status" value="1"/>
</dbReference>
<accession>A0A1L3NEG4</accession>
<dbReference type="RefSeq" id="WP_072585236.1">
    <property type="nucleotide sequence ID" value="NZ_CP013243.1"/>
</dbReference>
<keyword evidence="6" id="KW-1278">Translocase</keyword>
<reference evidence="9 10" key="1">
    <citation type="submission" date="2015-11" db="EMBL/GenBank/DDBJ databases">
        <authorList>
            <person name="Hill K.K."/>
            <person name="Shirey T.B."/>
            <person name="Raphael B."/>
            <person name="Daligault H.E."/>
            <person name="Davenport K.W."/>
            <person name="Bruce D.C."/>
            <person name="Foley B.T."/>
            <person name="Johnson S.L."/>
        </authorList>
    </citation>
    <scope>NUCLEOTIDE SEQUENCE [LARGE SCALE GENOMIC DNA]</scope>
    <source>
        <strain evidence="9 10">CDC_1632</strain>
    </source>
</reference>
<dbReference type="PANTHER" id="PTHR42711">
    <property type="entry name" value="ABC TRANSPORTER ATP-BINDING PROTEIN"/>
    <property type="match status" value="1"/>
</dbReference>
<dbReference type="Gene3D" id="3.40.50.300">
    <property type="entry name" value="P-loop containing nucleotide triphosphate hydrolases"/>
    <property type="match status" value="1"/>
</dbReference>
<dbReference type="InterPro" id="IPR003439">
    <property type="entry name" value="ABC_transporter-like_ATP-bd"/>
</dbReference>
<dbReference type="PROSITE" id="PS00211">
    <property type="entry name" value="ABC_TRANSPORTER_1"/>
    <property type="match status" value="1"/>
</dbReference>
<sequence length="281" mass="31616">MEKIISMKNVTKNFKENRALKNLNLSIEEGEIFGFLGPSGAGKTTTIKLLTAQLIATSGEIKVLGKNIYPNRKEIVKNIGILSDTSGMYDRLSVLDNLMLFANINNIPKKNVLEILDSIGMKDTVKKEVKKLSKGMKQRLMVARAVLHRPKLLFLDEPTSSLDPDTTLEVHKLLRRLNEEGTTIFLTTHNMFEADKLCDRVAFLNDGEIVDMGNPQELKLKYTNDDIKVILKDESKEIMVKNSSEGALKIKSWMEEGQLIAIHSMEPSLEKIFLALTGREL</sequence>
<keyword evidence="7" id="KW-0472">Membrane</keyword>
<dbReference type="STRING" id="413999.CBO0627"/>
<keyword evidence="2" id="KW-0813">Transport</keyword>
<proteinExistence type="predicted"/>
<dbReference type="InterPro" id="IPR003593">
    <property type="entry name" value="AAA+_ATPase"/>
</dbReference>
<evidence type="ECO:0000256" key="6">
    <source>
        <dbReference type="ARBA" id="ARBA00022967"/>
    </source>
</evidence>
<comment type="subcellular location">
    <subcellularLocation>
        <location evidence="1">Cell membrane</location>
    </subcellularLocation>
</comment>
<dbReference type="AlphaFoldDB" id="A0A1L3NEG4"/>
<dbReference type="InterPro" id="IPR017871">
    <property type="entry name" value="ABC_transporter-like_CS"/>
</dbReference>
<dbReference type="GO" id="GO:0005524">
    <property type="term" value="F:ATP binding"/>
    <property type="evidence" value="ECO:0007669"/>
    <property type="project" value="UniProtKB-KW"/>
</dbReference>
<dbReference type="SMART" id="SM00382">
    <property type="entry name" value="AAA"/>
    <property type="match status" value="1"/>
</dbReference>
<organism evidence="9 10">
    <name type="scientific">Clostridium sporogenes</name>
    <dbReference type="NCBI Taxonomy" id="1509"/>
    <lineage>
        <taxon>Bacteria</taxon>
        <taxon>Bacillati</taxon>
        <taxon>Bacillota</taxon>
        <taxon>Clostridia</taxon>
        <taxon>Eubacteriales</taxon>
        <taxon>Clostridiaceae</taxon>
        <taxon>Clostridium</taxon>
    </lineage>
</organism>
<evidence type="ECO:0000313" key="9">
    <source>
        <dbReference type="EMBL" id="APH14507.1"/>
    </source>
</evidence>
<evidence type="ECO:0000256" key="5">
    <source>
        <dbReference type="ARBA" id="ARBA00022840"/>
    </source>
</evidence>
<dbReference type="Pfam" id="PF00005">
    <property type="entry name" value="ABC_tran"/>
    <property type="match status" value="1"/>
</dbReference>
<dbReference type="PROSITE" id="PS50893">
    <property type="entry name" value="ABC_TRANSPORTER_2"/>
    <property type="match status" value="1"/>
</dbReference>